<comment type="caution">
    <text evidence="1">The sequence shown here is derived from an EMBL/GenBank/DDBJ whole genome shotgun (WGS) entry which is preliminary data.</text>
</comment>
<proteinExistence type="predicted"/>
<organism evidence="1 2">
    <name type="scientific">Natrialba aegyptia DSM 13077</name>
    <dbReference type="NCBI Taxonomy" id="1227491"/>
    <lineage>
        <taxon>Archaea</taxon>
        <taxon>Methanobacteriati</taxon>
        <taxon>Methanobacteriota</taxon>
        <taxon>Stenosarchaea group</taxon>
        <taxon>Halobacteria</taxon>
        <taxon>Halobacteriales</taxon>
        <taxon>Natrialbaceae</taxon>
        <taxon>Natrialba</taxon>
    </lineage>
</organism>
<dbReference type="PATRIC" id="fig|1227491.4.peg.1599"/>
<dbReference type="RefSeq" id="WP_006665043.1">
    <property type="nucleotide sequence ID" value="NZ_AOIP01000016.1"/>
</dbReference>
<gene>
    <name evidence="1" type="ORF">C480_07752</name>
</gene>
<accession>M0B9C9</accession>
<dbReference type="Proteomes" id="UP000011591">
    <property type="component" value="Unassembled WGS sequence"/>
</dbReference>
<evidence type="ECO:0000313" key="2">
    <source>
        <dbReference type="Proteomes" id="UP000011591"/>
    </source>
</evidence>
<protein>
    <submittedName>
        <fullName evidence="1">Uncharacterized protein</fullName>
    </submittedName>
</protein>
<evidence type="ECO:0000313" key="1">
    <source>
        <dbReference type="EMBL" id="ELZ06908.1"/>
    </source>
</evidence>
<sequence length="103" mass="11361">MSSRASALESSKASGDALERGDRDLAAELEYDENGNPKKLRIDAVLSLLKRDSFENARQVTQEAIDAWRHSGNDVVQFSKVSMIWRTPGGGKDSHRVGSIADW</sequence>
<dbReference type="EMBL" id="AOIP01000016">
    <property type="protein sequence ID" value="ELZ06908.1"/>
    <property type="molecule type" value="Genomic_DNA"/>
</dbReference>
<reference evidence="1 2" key="1">
    <citation type="journal article" date="2014" name="PLoS Genet.">
        <title>Phylogenetically driven sequencing of extremely halophilic archaea reveals strategies for static and dynamic osmo-response.</title>
        <authorList>
            <person name="Becker E.A."/>
            <person name="Seitzer P.M."/>
            <person name="Tritt A."/>
            <person name="Larsen D."/>
            <person name="Krusor M."/>
            <person name="Yao A.I."/>
            <person name="Wu D."/>
            <person name="Madern D."/>
            <person name="Eisen J.A."/>
            <person name="Darling A.E."/>
            <person name="Facciotti M.T."/>
        </authorList>
    </citation>
    <scope>NUCLEOTIDE SEQUENCE [LARGE SCALE GENOMIC DNA]</scope>
    <source>
        <strain evidence="1 2">DSM 13077</strain>
    </source>
</reference>
<name>M0B9C9_9EURY</name>
<dbReference type="AlphaFoldDB" id="M0B9C9"/>
<keyword evidence="2" id="KW-1185">Reference proteome</keyword>